<feature type="compositionally biased region" description="Polar residues" evidence="1">
    <location>
        <begin position="63"/>
        <end position="73"/>
    </location>
</feature>
<protein>
    <submittedName>
        <fullName evidence="2">Uncharacterized protein</fullName>
    </submittedName>
</protein>
<gene>
    <name evidence="2" type="ORF">P7K49_002265</name>
</gene>
<feature type="non-terminal residue" evidence="2">
    <location>
        <position position="1"/>
    </location>
</feature>
<dbReference type="Proteomes" id="UP001266305">
    <property type="component" value="Unassembled WGS sequence"/>
</dbReference>
<evidence type="ECO:0000313" key="3">
    <source>
        <dbReference type="Proteomes" id="UP001266305"/>
    </source>
</evidence>
<name>A0ABQ9WIX5_SAGOE</name>
<comment type="caution">
    <text evidence="2">The sequence shown here is derived from an EMBL/GenBank/DDBJ whole genome shotgun (WGS) entry which is preliminary data.</text>
</comment>
<dbReference type="EMBL" id="JASSZA010000001">
    <property type="protein sequence ID" value="KAK2120879.1"/>
    <property type="molecule type" value="Genomic_DNA"/>
</dbReference>
<accession>A0ABQ9WIX5</accession>
<proteinExistence type="predicted"/>
<evidence type="ECO:0000313" key="2">
    <source>
        <dbReference type="EMBL" id="KAK2120879.1"/>
    </source>
</evidence>
<organism evidence="2 3">
    <name type="scientific">Saguinus oedipus</name>
    <name type="common">Cotton-top tamarin</name>
    <name type="synonym">Oedipomidas oedipus</name>
    <dbReference type="NCBI Taxonomy" id="9490"/>
    <lineage>
        <taxon>Eukaryota</taxon>
        <taxon>Metazoa</taxon>
        <taxon>Chordata</taxon>
        <taxon>Craniata</taxon>
        <taxon>Vertebrata</taxon>
        <taxon>Euteleostomi</taxon>
        <taxon>Mammalia</taxon>
        <taxon>Eutheria</taxon>
        <taxon>Euarchontoglires</taxon>
        <taxon>Primates</taxon>
        <taxon>Haplorrhini</taxon>
        <taxon>Platyrrhini</taxon>
        <taxon>Cebidae</taxon>
        <taxon>Callitrichinae</taxon>
        <taxon>Saguinus</taxon>
    </lineage>
</organism>
<sequence>PKNPGEKQRVCQRQAGSAGATQRPRSARAGGADSLRWSLGVVPQEGGLGQLSAAPRNREPATRSPSTKPSQTRLAPRTR</sequence>
<feature type="non-terminal residue" evidence="2">
    <location>
        <position position="79"/>
    </location>
</feature>
<reference evidence="2 3" key="1">
    <citation type="submission" date="2023-05" db="EMBL/GenBank/DDBJ databases">
        <title>B98-5 Cell Line De Novo Hybrid Assembly: An Optical Mapping Approach.</title>
        <authorList>
            <person name="Kananen K."/>
            <person name="Auerbach J.A."/>
            <person name="Kautto E."/>
            <person name="Blachly J.S."/>
        </authorList>
    </citation>
    <scope>NUCLEOTIDE SEQUENCE [LARGE SCALE GENOMIC DNA]</scope>
    <source>
        <strain evidence="2">B95-8</strain>
        <tissue evidence="2">Cell line</tissue>
    </source>
</reference>
<feature type="region of interest" description="Disordered" evidence="1">
    <location>
        <begin position="1"/>
        <end position="79"/>
    </location>
</feature>
<keyword evidence="3" id="KW-1185">Reference proteome</keyword>
<evidence type="ECO:0000256" key="1">
    <source>
        <dbReference type="SAM" id="MobiDB-lite"/>
    </source>
</evidence>